<accession>A0AAF0CFI7</accession>
<dbReference type="Gene3D" id="3.30.1490.20">
    <property type="entry name" value="ATP-grasp fold, A domain"/>
    <property type="match status" value="1"/>
</dbReference>
<evidence type="ECO:0000313" key="8">
    <source>
        <dbReference type="EMBL" id="WDI31439.1"/>
    </source>
</evidence>
<evidence type="ECO:0000256" key="3">
    <source>
        <dbReference type="ARBA" id="ARBA00022755"/>
    </source>
</evidence>
<comment type="catalytic activity">
    <reaction evidence="5 6">
        <text>5-amino-1-(5-phospho-beta-D-ribosyl)imidazole + hydrogencarbonate + ATP = 5-carboxyamino-1-(5-phospho-D-ribosyl)imidazole + ADP + phosphate + 2 H(+)</text>
        <dbReference type="Rhea" id="RHEA:19317"/>
        <dbReference type="ChEBI" id="CHEBI:15378"/>
        <dbReference type="ChEBI" id="CHEBI:17544"/>
        <dbReference type="ChEBI" id="CHEBI:30616"/>
        <dbReference type="ChEBI" id="CHEBI:43474"/>
        <dbReference type="ChEBI" id="CHEBI:58730"/>
        <dbReference type="ChEBI" id="CHEBI:137981"/>
        <dbReference type="ChEBI" id="CHEBI:456216"/>
        <dbReference type="EC" id="6.3.4.18"/>
    </reaction>
</comment>
<dbReference type="Gene3D" id="3.30.470.20">
    <property type="entry name" value="ATP-grasp fold, B domain"/>
    <property type="match status" value="1"/>
</dbReference>
<keyword evidence="9" id="KW-1185">Reference proteome</keyword>
<dbReference type="PANTHER" id="PTHR11609:SF5">
    <property type="entry name" value="PHOSPHORIBOSYLAMINOIMIDAZOLE CARBOXYLASE"/>
    <property type="match status" value="1"/>
</dbReference>
<dbReference type="NCBIfam" id="NF004676">
    <property type="entry name" value="PRK06019.1-2"/>
    <property type="match status" value="1"/>
</dbReference>
<dbReference type="GO" id="GO:0034028">
    <property type="term" value="F:5-(carboxyamino)imidazole ribonucleotide synthase activity"/>
    <property type="evidence" value="ECO:0007669"/>
    <property type="project" value="UniProtKB-UniRule"/>
</dbReference>
<dbReference type="Proteomes" id="UP001214043">
    <property type="component" value="Chromosome"/>
</dbReference>
<feature type="binding site" evidence="5">
    <location>
        <begin position="209"/>
        <end position="212"/>
    </location>
    <ligand>
        <name>ATP</name>
        <dbReference type="ChEBI" id="CHEBI:30616"/>
    </ligand>
</feature>
<comment type="subunit">
    <text evidence="5 6">Homodimer.</text>
</comment>
<comment type="similarity">
    <text evidence="5 6">Belongs to the PurK/PurT family.</text>
</comment>
<feature type="binding site" evidence="5">
    <location>
        <begin position="294"/>
        <end position="295"/>
    </location>
    <ligand>
        <name>ATP</name>
        <dbReference type="ChEBI" id="CHEBI:30616"/>
    </ligand>
</feature>
<dbReference type="NCBIfam" id="TIGR01161">
    <property type="entry name" value="purK"/>
    <property type="match status" value="1"/>
</dbReference>
<dbReference type="InterPro" id="IPR011054">
    <property type="entry name" value="Rudment_hybrid_motif"/>
</dbReference>
<comment type="pathway">
    <text evidence="5 6">Purine metabolism; IMP biosynthesis via de novo pathway; 5-amino-1-(5-phospho-D-ribosyl)imidazole-4-carboxylate from 5-amino-1-(5-phospho-D-ribosyl)imidazole (N5-CAIR route): step 1/2.</text>
</comment>
<dbReference type="GO" id="GO:0005524">
    <property type="term" value="F:ATP binding"/>
    <property type="evidence" value="ECO:0007669"/>
    <property type="project" value="UniProtKB-UniRule"/>
</dbReference>
<dbReference type="AlphaFoldDB" id="A0AAF0CFI7"/>
<evidence type="ECO:0000256" key="6">
    <source>
        <dbReference type="RuleBase" id="RU361200"/>
    </source>
</evidence>
<dbReference type="HAMAP" id="MF_01928">
    <property type="entry name" value="PurK"/>
    <property type="match status" value="1"/>
</dbReference>
<dbReference type="GO" id="GO:0004638">
    <property type="term" value="F:phosphoribosylaminoimidazole carboxylase activity"/>
    <property type="evidence" value="ECO:0007669"/>
    <property type="project" value="InterPro"/>
</dbReference>
<evidence type="ECO:0000256" key="1">
    <source>
        <dbReference type="ARBA" id="ARBA00022598"/>
    </source>
</evidence>
<dbReference type="SUPFAM" id="SSF56059">
    <property type="entry name" value="Glutathione synthetase ATP-binding domain-like"/>
    <property type="match status" value="1"/>
</dbReference>
<dbReference type="GO" id="GO:0005829">
    <property type="term" value="C:cytosol"/>
    <property type="evidence" value="ECO:0007669"/>
    <property type="project" value="TreeGrafter"/>
</dbReference>
<dbReference type="SUPFAM" id="SSF52440">
    <property type="entry name" value="PreATP-grasp domain"/>
    <property type="match status" value="1"/>
</dbReference>
<feature type="binding site" evidence="5">
    <location>
        <position position="217"/>
    </location>
    <ligand>
        <name>ATP</name>
        <dbReference type="ChEBI" id="CHEBI:30616"/>
    </ligand>
</feature>
<keyword evidence="4 5" id="KW-0067">ATP-binding</keyword>
<dbReference type="FunFam" id="3.30.470.20:FF:000029">
    <property type="entry name" value="N5-carboxyaminoimidazole ribonucleotide synthase"/>
    <property type="match status" value="1"/>
</dbReference>
<feature type="binding site" evidence="5">
    <location>
        <position position="240"/>
    </location>
    <ligand>
        <name>ATP</name>
        <dbReference type="ChEBI" id="CHEBI:30616"/>
    </ligand>
</feature>
<dbReference type="InterPro" id="IPR040686">
    <property type="entry name" value="PurK_C"/>
</dbReference>
<evidence type="ECO:0000259" key="7">
    <source>
        <dbReference type="PROSITE" id="PS50975"/>
    </source>
</evidence>
<proteinExistence type="inferred from homology"/>
<evidence type="ECO:0000313" key="9">
    <source>
        <dbReference type="Proteomes" id="UP001214043"/>
    </source>
</evidence>
<gene>
    <name evidence="5 6" type="primary">purK</name>
    <name evidence="8" type="ORF">PUV54_15925</name>
</gene>
<sequence length="384" mass="41541">MKSKPLLLQKPSKTSAADSMIVEPNGTIGILGGGQLGRMLANAASQLGLRTHVFCPEESSPAFEVCAGITVAAYDDQASLSAFAKAVDVITYEFENVPADTVAFLEAQGAIVRPGAKALKTAQDRLHEKEFVRAIGADTADFHPVDDLKSLKAGLDKVGRPAILKTRRLGYDGKGQTRITTDDSDLSAAYDKAIEFAWAEVGAAPSILEGFIPFEREISVIGARSHDGEIRLFDPAENVHRNGILKTSTVPASTSEETNEKAFTVTRKMLEELDYVGVIGVEFFVLPDGDILVNEYAPRVHNSGHWTQDACAVSQFEQHIRAVAGWPLGDPVIHSSAVMENLIGAEVKNWRSLAQEKNACVHLYGKSEARDGRKMGHVTRLAMN</sequence>
<dbReference type="GO" id="GO:0006189">
    <property type="term" value="P:'de novo' IMP biosynthetic process"/>
    <property type="evidence" value="ECO:0007669"/>
    <property type="project" value="UniProtKB-UniRule"/>
</dbReference>
<dbReference type="EC" id="6.3.4.18" evidence="5 6"/>
<dbReference type="InterPro" id="IPR013815">
    <property type="entry name" value="ATP_grasp_subdomain_1"/>
</dbReference>
<keyword evidence="3 5" id="KW-0658">Purine biosynthesis</keyword>
<dbReference type="Pfam" id="PF02222">
    <property type="entry name" value="ATP-grasp"/>
    <property type="match status" value="1"/>
</dbReference>
<dbReference type="GO" id="GO:0046872">
    <property type="term" value="F:metal ion binding"/>
    <property type="evidence" value="ECO:0007669"/>
    <property type="project" value="InterPro"/>
</dbReference>
<protein>
    <recommendedName>
        <fullName evidence="5 6">N5-carboxyaminoimidazole ribonucleotide synthase</fullName>
        <shortName evidence="5 6">N5-CAIR synthase</shortName>
        <ecNumber evidence="5 6">6.3.4.18</ecNumber>
    </recommendedName>
    <alternativeName>
        <fullName evidence="5 6">5-(carboxyamino)imidazole ribonucleotide synthetase</fullName>
    </alternativeName>
</protein>
<dbReference type="PANTHER" id="PTHR11609">
    <property type="entry name" value="PURINE BIOSYNTHESIS PROTEIN 6/7, PUR6/7"/>
    <property type="match status" value="1"/>
</dbReference>
<keyword evidence="1 5" id="KW-0436">Ligase</keyword>
<dbReference type="FunFam" id="3.40.50.20:FF:000016">
    <property type="entry name" value="N5-carboxyaminoimidazole ribonucleotide synthase"/>
    <property type="match status" value="1"/>
</dbReference>
<name>A0AAF0CFI7_9PROT</name>
<dbReference type="NCBIfam" id="NF004675">
    <property type="entry name" value="PRK06019.1-1"/>
    <property type="match status" value="1"/>
</dbReference>
<dbReference type="InterPro" id="IPR054350">
    <property type="entry name" value="PurT/PurK_preATP-grasp"/>
</dbReference>
<dbReference type="Gene3D" id="3.40.50.20">
    <property type="match status" value="1"/>
</dbReference>
<feature type="domain" description="ATP-grasp" evidence="7">
    <location>
        <begin position="129"/>
        <end position="324"/>
    </location>
</feature>
<feature type="binding site" evidence="5">
    <location>
        <position position="125"/>
    </location>
    <ligand>
        <name>ATP</name>
        <dbReference type="ChEBI" id="CHEBI:30616"/>
    </ligand>
</feature>
<evidence type="ECO:0000256" key="2">
    <source>
        <dbReference type="ARBA" id="ARBA00022741"/>
    </source>
</evidence>
<organism evidence="8 9">
    <name type="scientific">Hyphococcus flavus</name>
    <dbReference type="NCBI Taxonomy" id="1866326"/>
    <lineage>
        <taxon>Bacteria</taxon>
        <taxon>Pseudomonadati</taxon>
        <taxon>Pseudomonadota</taxon>
        <taxon>Alphaproteobacteria</taxon>
        <taxon>Parvularculales</taxon>
        <taxon>Parvularculaceae</taxon>
        <taxon>Hyphococcus</taxon>
    </lineage>
</organism>
<dbReference type="NCBIfam" id="NF004679">
    <property type="entry name" value="PRK06019.1-5"/>
    <property type="match status" value="1"/>
</dbReference>
<evidence type="ECO:0000256" key="4">
    <source>
        <dbReference type="ARBA" id="ARBA00022840"/>
    </source>
</evidence>
<evidence type="ECO:0000256" key="5">
    <source>
        <dbReference type="HAMAP-Rule" id="MF_01928"/>
    </source>
</evidence>
<comment type="function">
    <text evidence="6">Catalyzes the ATP-dependent conversion of 5-aminoimidazole ribonucleotide (AIR) and HCO(3)- to N5-carboxyaminoimidazole ribonucleotide (N5-CAIR).</text>
</comment>
<keyword evidence="2 5" id="KW-0547">Nucleotide-binding</keyword>
<dbReference type="Pfam" id="PF22660">
    <property type="entry name" value="RS_preATP-grasp-like"/>
    <property type="match status" value="1"/>
</dbReference>
<feature type="binding site" evidence="5">
    <location>
        <position position="165"/>
    </location>
    <ligand>
        <name>ATP</name>
        <dbReference type="ChEBI" id="CHEBI:30616"/>
    </ligand>
</feature>
<dbReference type="InterPro" id="IPR003135">
    <property type="entry name" value="ATP-grasp_carboxylate-amine"/>
</dbReference>
<dbReference type="InterPro" id="IPR011761">
    <property type="entry name" value="ATP-grasp"/>
</dbReference>
<dbReference type="InterPro" id="IPR016185">
    <property type="entry name" value="PreATP-grasp_dom_sf"/>
</dbReference>
<dbReference type="Pfam" id="PF17769">
    <property type="entry name" value="PurK_C"/>
    <property type="match status" value="1"/>
</dbReference>
<dbReference type="SUPFAM" id="SSF51246">
    <property type="entry name" value="Rudiment single hybrid motif"/>
    <property type="match status" value="1"/>
</dbReference>
<dbReference type="InterPro" id="IPR005875">
    <property type="entry name" value="PurK"/>
</dbReference>
<dbReference type="EMBL" id="CP118166">
    <property type="protein sequence ID" value="WDI31439.1"/>
    <property type="molecule type" value="Genomic_DNA"/>
</dbReference>
<feature type="binding site" evidence="5">
    <location>
        <begin position="170"/>
        <end position="176"/>
    </location>
    <ligand>
        <name>ATP</name>
        <dbReference type="ChEBI" id="CHEBI:30616"/>
    </ligand>
</feature>
<dbReference type="PROSITE" id="PS50975">
    <property type="entry name" value="ATP_GRASP"/>
    <property type="match status" value="1"/>
</dbReference>
<reference evidence="8" key="1">
    <citation type="submission" date="2023-02" db="EMBL/GenBank/DDBJ databases">
        <title>Genome sequence of Hyphococcus flavus.</title>
        <authorList>
            <person name="Rong J.-C."/>
            <person name="Zhao Q."/>
            <person name="Yi M."/>
            <person name="Wu J.-Y."/>
        </authorList>
    </citation>
    <scope>NUCLEOTIDE SEQUENCE</scope>
    <source>
        <strain evidence="8">MCCC 1K03223</strain>
    </source>
</reference>
<dbReference type="KEGG" id="hfl:PUV54_15925"/>
<comment type="function">
    <text evidence="5">Catalyzes the ATP-dependent conversion of 5-aminoimidazole ribonucleotide (AIR) and HCO(3)(-) to N5-carboxyaminoimidazole ribonucleotide (N5-CAIR).</text>
</comment>